<dbReference type="InterPro" id="IPR057326">
    <property type="entry name" value="KR_dom"/>
</dbReference>
<dbReference type="SUPFAM" id="SSF51735">
    <property type="entry name" value="NAD(P)-binding Rossmann-fold domains"/>
    <property type="match status" value="2"/>
</dbReference>
<dbReference type="InterPro" id="IPR020843">
    <property type="entry name" value="ER"/>
</dbReference>
<evidence type="ECO:0000256" key="1">
    <source>
        <dbReference type="ARBA" id="ARBA00022450"/>
    </source>
</evidence>
<accession>A0A9N9KTG5</accession>
<dbReference type="InterPro" id="IPR016039">
    <property type="entry name" value="Thiolase-like"/>
</dbReference>
<dbReference type="SUPFAM" id="SSF50129">
    <property type="entry name" value="GroES-like"/>
    <property type="match status" value="1"/>
</dbReference>
<dbReference type="SMART" id="SM00826">
    <property type="entry name" value="PKS_DH"/>
    <property type="match status" value="1"/>
</dbReference>
<dbReference type="InterPro" id="IPR049552">
    <property type="entry name" value="PKS_DH_N"/>
</dbReference>
<dbReference type="InterPro" id="IPR042104">
    <property type="entry name" value="PKS_dehydratase_sf"/>
</dbReference>
<dbReference type="Pfam" id="PF08659">
    <property type="entry name" value="KR"/>
    <property type="match status" value="1"/>
</dbReference>
<keyword evidence="10" id="KW-1185">Reference proteome</keyword>
<dbReference type="Pfam" id="PF14765">
    <property type="entry name" value="PS-DH"/>
    <property type="match status" value="1"/>
</dbReference>
<evidence type="ECO:0000313" key="9">
    <source>
        <dbReference type="EMBL" id="CAG8953154.1"/>
    </source>
</evidence>
<feature type="domain" description="Ketosynthase family 3 (KS3)" evidence="7">
    <location>
        <begin position="67"/>
        <end position="491"/>
    </location>
</feature>
<dbReference type="InterPro" id="IPR014043">
    <property type="entry name" value="Acyl_transferase_dom"/>
</dbReference>
<name>A0A9N9KTG5_9HELO</name>
<dbReference type="Pfam" id="PF00698">
    <property type="entry name" value="Acyl_transf_1"/>
    <property type="match status" value="1"/>
</dbReference>
<dbReference type="InterPro" id="IPR011032">
    <property type="entry name" value="GroES-like_sf"/>
</dbReference>
<dbReference type="Pfam" id="PF23114">
    <property type="entry name" value="NAD-bd_HRPKS_sdrA"/>
    <property type="match status" value="1"/>
</dbReference>
<keyword evidence="2" id="KW-0597">Phosphoprotein</keyword>
<comment type="caution">
    <text evidence="9">The sequence shown here is derived from an EMBL/GenBank/DDBJ whole genome shotgun (WGS) entry which is preliminary data.</text>
</comment>
<comment type="caution">
    <text evidence="5">Lacks conserved residue(s) required for the propagation of feature annotation.</text>
</comment>
<dbReference type="Pfam" id="PF02801">
    <property type="entry name" value="Ketoacyl-synt_C"/>
    <property type="match status" value="1"/>
</dbReference>
<dbReference type="GO" id="GO:0004315">
    <property type="term" value="F:3-oxoacyl-[acyl-carrier-protein] synthase activity"/>
    <property type="evidence" value="ECO:0007669"/>
    <property type="project" value="InterPro"/>
</dbReference>
<reference evidence="9" key="1">
    <citation type="submission" date="2021-07" db="EMBL/GenBank/DDBJ databases">
        <authorList>
            <person name="Durling M."/>
        </authorList>
    </citation>
    <scope>NUCLEOTIDE SEQUENCE</scope>
</reference>
<dbReference type="EMBL" id="CAJVRL010000049">
    <property type="protein sequence ID" value="CAG8953154.1"/>
    <property type="molecule type" value="Genomic_DNA"/>
</dbReference>
<dbReference type="InterPro" id="IPR020841">
    <property type="entry name" value="PKS_Beta-ketoAc_synthase_dom"/>
</dbReference>
<feature type="domain" description="Carrier" evidence="6">
    <location>
        <begin position="2176"/>
        <end position="2253"/>
    </location>
</feature>
<dbReference type="PANTHER" id="PTHR43775">
    <property type="entry name" value="FATTY ACID SYNTHASE"/>
    <property type="match status" value="1"/>
</dbReference>
<dbReference type="Gene3D" id="3.40.47.10">
    <property type="match status" value="1"/>
</dbReference>
<evidence type="ECO:0000313" key="10">
    <source>
        <dbReference type="Proteomes" id="UP000696280"/>
    </source>
</evidence>
<proteinExistence type="predicted"/>
<dbReference type="Pfam" id="PF13602">
    <property type="entry name" value="ADH_zinc_N_2"/>
    <property type="match status" value="1"/>
</dbReference>
<dbReference type="SUPFAM" id="SSF53901">
    <property type="entry name" value="Thiolase-like"/>
    <property type="match status" value="1"/>
</dbReference>
<evidence type="ECO:0000256" key="3">
    <source>
        <dbReference type="ARBA" id="ARBA00022679"/>
    </source>
</evidence>
<evidence type="ECO:0000256" key="2">
    <source>
        <dbReference type="ARBA" id="ARBA00022553"/>
    </source>
</evidence>
<keyword evidence="3" id="KW-0808">Transferase</keyword>
<protein>
    <recommendedName>
        <fullName evidence="11">Polyketide synthase</fullName>
    </recommendedName>
</protein>
<dbReference type="InterPro" id="IPR056501">
    <property type="entry name" value="NAD-bd_HRPKS_sdrA"/>
</dbReference>
<dbReference type="InterPro" id="IPR009081">
    <property type="entry name" value="PP-bd_ACP"/>
</dbReference>
<dbReference type="Pfam" id="PF21089">
    <property type="entry name" value="PKS_DH_N"/>
    <property type="match status" value="1"/>
</dbReference>
<dbReference type="SMART" id="SM00827">
    <property type="entry name" value="PKS_AT"/>
    <property type="match status" value="1"/>
</dbReference>
<dbReference type="Pfam" id="PF23297">
    <property type="entry name" value="ACP_SdgA_C"/>
    <property type="match status" value="1"/>
</dbReference>
<dbReference type="Gene3D" id="3.10.129.110">
    <property type="entry name" value="Polyketide synthase dehydratase"/>
    <property type="match status" value="1"/>
</dbReference>
<dbReference type="Gene3D" id="3.40.50.720">
    <property type="entry name" value="NAD(P)-binding Rossmann-like Domain"/>
    <property type="match status" value="2"/>
</dbReference>
<dbReference type="InterPro" id="IPR049551">
    <property type="entry name" value="PKS_DH_C"/>
</dbReference>
<dbReference type="InterPro" id="IPR036291">
    <property type="entry name" value="NAD(P)-bd_dom_sf"/>
</dbReference>
<dbReference type="PROSITE" id="PS52019">
    <property type="entry name" value="PKS_MFAS_DH"/>
    <property type="match status" value="1"/>
</dbReference>
<dbReference type="PROSITE" id="PS50075">
    <property type="entry name" value="CARRIER"/>
    <property type="match status" value="1"/>
</dbReference>
<dbReference type="CDD" id="cd05195">
    <property type="entry name" value="enoyl_red"/>
    <property type="match status" value="1"/>
</dbReference>
<dbReference type="SMART" id="SM00822">
    <property type="entry name" value="PKS_KR"/>
    <property type="match status" value="1"/>
</dbReference>
<dbReference type="GO" id="GO:0006633">
    <property type="term" value="P:fatty acid biosynthetic process"/>
    <property type="evidence" value="ECO:0007669"/>
    <property type="project" value="InterPro"/>
</dbReference>
<dbReference type="InterPro" id="IPR018201">
    <property type="entry name" value="Ketoacyl_synth_AS"/>
</dbReference>
<evidence type="ECO:0008006" key="11">
    <source>
        <dbReference type="Google" id="ProtNLM"/>
    </source>
</evidence>
<dbReference type="CDD" id="cd00833">
    <property type="entry name" value="PKS"/>
    <property type="match status" value="1"/>
</dbReference>
<feature type="domain" description="PKS/mFAS DH" evidence="8">
    <location>
        <begin position="981"/>
        <end position="1299"/>
    </location>
</feature>
<dbReference type="InterPro" id="IPR013154">
    <property type="entry name" value="ADH-like_N"/>
</dbReference>
<dbReference type="GO" id="GO:0031177">
    <property type="term" value="F:phosphopantetheine binding"/>
    <property type="evidence" value="ECO:0007669"/>
    <property type="project" value="InterPro"/>
</dbReference>
<keyword evidence="1" id="KW-0596">Phosphopantetheine</keyword>
<dbReference type="InterPro" id="IPR020806">
    <property type="entry name" value="PKS_PP-bd"/>
</dbReference>
<dbReference type="PANTHER" id="PTHR43775:SF13">
    <property type="entry name" value="POLYKETIDE SYNTHASE 1"/>
    <property type="match status" value="1"/>
</dbReference>
<feature type="region of interest" description="N-terminal hotdog fold" evidence="5">
    <location>
        <begin position="981"/>
        <end position="1115"/>
    </location>
</feature>
<dbReference type="InterPro" id="IPR020807">
    <property type="entry name" value="PKS_DH"/>
</dbReference>
<dbReference type="SMART" id="SM00829">
    <property type="entry name" value="PKS_ER"/>
    <property type="match status" value="1"/>
</dbReference>
<dbReference type="FunFam" id="3.40.366.10:FF:000002">
    <property type="entry name" value="Probable polyketide synthase 2"/>
    <property type="match status" value="1"/>
</dbReference>
<dbReference type="SUPFAM" id="SSF47336">
    <property type="entry name" value="ACP-like"/>
    <property type="match status" value="1"/>
</dbReference>
<dbReference type="Pfam" id="PF16197">
    <property type="entry name" value="KAsynt_C_assoc"/>
    <property type="match status" value="1"/>
</dbReference>
<dbReference type="GO" id="GO:0004312">
    <property type="term" value="F:fatty acid synthase activity"/>
    <property type="evidence" value="ECO:0007669"/>
    <property type="project" value="TreeGrafter"/>
</dbReference>
<dbReference type="GO" id="GO:0044550">
    <property type="term" value="P:secondary metabolite biosynthetic process"/>
    <property type="evidence" value="ECO:0007669"/>
    <property type="project" value="UniProtKB-ARBA"/>
</dbReference>
<gene>
    <name evidence="9" type="ORF">HYFRA_00003353</name>
</gene>
<dbReference type="SUPFAM" id="SSF52151">
    <property type="entry name" value="FabD/lysophospholipase-like"/>
    <property type="match status" value="1"/>
</dbReference>
<dbReference type="InterPro" id="IPR050091">
    <property type="entry name" value="PKS_NRPS_Biosynth_Enz"/>
</dbReference>
<dbReference type="InterPro" id="IPR001227">
    <property type="entry name" value="Ac_transferase_dom_sf"/>
</dbReference>
<dbReference type="SMART" id="SM00825">
    <property type="entry name" value="PKS_KS"/>
    <property type="match status" value="1"/>
</dbReference>
<sequence length="2258" mass="246290">MAPSAINTNEEGASSARNMPLEGIRAPPYTHAEQLFSPKTTRTYTDAYTHGYTDGYIKRYESEGTRQIPIAIVGMSCRLPGNVTTPDEFWELCSRARTGWSEVPKERFEHASFYHPNPGKRGCFNAAGGNFLKEDLGLFDAPFFSLTPQEATSMDPQQRLLLECTFEALESAGIPKHEIVGKEVGVFVGGSFSEYESQAFADPDSIPMYQASGCAFAMQSNRLSHFFDLRGPSFTMDTACSSSLVALHQACQSLRNSESKIAIVGGCHLNTLPELWISMSMSRLFSDQGRSFSFDSRGTGYGRGEGCGIVILKPLEQALKDNDVIRSVILGSGINQDGKTPGITMPNGSAQESLMKSVYKIANLDPKDTGYVEAHGTGTKVGDPIEATALHNMFGEDRTARNPLFIGSVKSNIGHLEAASGIVSVIKTALMLERGFILPNYDFKKGNENIPFTKWHLKVPINQRPWPLGKKYASVNNFGFGGTNAHVVMERAPLILEEITRDPPESLEQARKLFVLSANDKVACEALMKNIGIYLEQRPEIFQNDLLRNVAYTLGQRRSLFQWRVAISTSSSFELIEALGSGKVTPVRETEPLRIGFIFTGQGAQWNAMGRELYEQYPVFASTIDACDRELAAFGASFSLLEELSKDEFSSLVNEAHISQPSCTAIQLALTDLLRSWGISPVAVTGHSSGEIGAAYAADVLSLGACMAISYYRGLATISLKKNFPELKGSMMAVGGSKEDIEPLMSGLKSQGARIACFNSPSSLTISGDQAAVDEFQTLLEQKEIFNRKLVVDVAYHSHHMMNVAKEYRASLELLDDPEPTDVRFYSSLHGELIDSTTLLPSYWVDNLTQPVRFSEALTSMCEPIDGHKTGVNMLIEIGPHSALGGPVKQILKACGGNAIKIPYTSVLVRKKDAVETALAMASTLFIKGATLDLGEINTPRSSEKPSLLVDMPRYPWNHQTKYWHEPRMMLKQRSRAVQRHDLIGALANYSNDMEPTWRNILRIDDLPWLRHHKVQSLIIFPMAGFLSMAVEAAYQRAVSNGIEFDEFELRDISVNAPLMVTDEDVEMTLQLRPHQEGTNASSSTWDEFRIHSWAANKGWTEHCKGFITVKTKDIGTAQARKSERTLQSSISEIDSCATTPVDKSEMYDSLSDLGVSYGPSFQGINNCEANDRCSKADITVVDTTHEMPQGFQTPFIVHPTLLEQLIDMYWPILGSGRTLLDTVYLASSIGRMTISRDITTATKTPGDSLRAFCKGPAIPSHPKAIQVSMFATSTDNTKEALIVMDDLTIQPIVERDMVPESEVHRELCFKLNWEPILEPVDFSMSNGVTNGVPKTNGHADGTTNGVSTDFSKPDVVGESPLEKVTIVHGESEAQTTLACKLADALEHFTSARPETGLLNDVDTNGRLCLFIYELDTNLLSSLTKEQFAHLQNILTNVQGILWVVRGAYTNSSNPDANMVTGLSRTIRSETLLKFATLDMDAEFVLPDDSAVKAILKVFKATFGEDASETCELEFMERKGAFLTPRIINDLETNEFVHKQTKASLEPTPFAQEDRPLQLVIGIPGSLETLHFEDQPREEPLGDDEIEIQVKAIGMNEKDVCAAMGQLDTLELGMECSGIVTDVGKGVSSIEVGCRVAAISTSGGAYSSYTRTKEAFSFKINDNISFETAASIPVAYCTAQYGLYDLGRLEKDEKVLINGAESAFGHAAISLARRTGAEVFIAVGNPENAETFIDSYGLPVDNVLSTHDICQQTNKGYFDVVFNALPADANTLRDTWASLSSFGRLVEAGQGDFTSRLDSSRSEKNKSFLSVDLGSMATERPKILGRLVSDVSKILESHQITLACPTTVFPISDIETAFKSMQSGNLAGKLIVAPQPGDEVKATPSNKISAILKSDATYILIGGTSGLGRSMARWMVKNGAKTIVLVSRTGSAAGKVKDLIDESAAVGATVVVAPCDVADKASVEKLITTGLTGFPPVRGVVHGAMVLDDVLFEKMEYEQYTKVIESKVSGAWNFHNALEGIPLDFFVAISSAAGAVGNRGQAAYSAANCFLNAFVQYRLRLGLPSTSIDLTAVSDVGHLAENAAMAAEVAKNLGSDTICEAEVLALLHLAVTNRLTGCNSHTLTGLRLCTPPPFWLNDAKFSHLKTEYDESVAASSDPNAVVSFHTLLKNSTSADEAKEVIVAGLMDKLPGFLMLEKEDMDRQKSLSGYALDSLVAIEVRNYITREFESQFQVLELLSSGSIEGLAGQILAKSKLVSF</sequence>
<organism evidence="9 10">
    <name type="scientific">Hymenoscyphus fraxineus</name>
    <dbReference type="NCBI Taxonomy" id="746836"/>
    <lineage>
        <taxon>Eukaryota</taxon>
        <taxon>Fungi</taxon>
        <taxon>Dikarya</taxon>
        <taxon>Ascomycota</taxon>
        <taxon>Pezizomycotina</taxon>
        <taxon>Leotiomycetes</taxon>
        <taxon>Helotiales</taxon>
        <taxon>Helotiaceae</taxon>
        <taxon>Hymenoscyphus</taxon>
    </lineage>
</organism>
<dbReference type="Pfam" id="PF00109">
    <property type="entry name" value="ketoacyl-synt"/>
    <property type="match status" value="1"/>
</dbReference>
<dbReference type="InterPro" id="IPR014031">
    <property type="entry name" value="Ketoacyl_synth_C"/>
</dbReference>
<dbReference type="InterPro" id="IPR016035">
    <property type="entry name" value="Acyl_Trfase/lysoPLipase"/>
</dbReference>
<evidence type="ECO:0000259" key="8">
    <source>
        <dbReference type="PROSITE" id="PS52019"/>
    </source>
</evidence>
<dbReference type="Pfam" id="PF08240">
    <property type="entry name" value="ADH_N"/>
    <property type="match status" value="1"/>
</dbReference>
<dbReference type="InterPro" id="IPR016036">
    <property type="entry name" value="Malonyl_transacylase_ACP-bd"/>
</dbReference>
<dbReference type="PROSITE" id="PS52004">
    <property type="entry name" value="KS3_2"/>
    <property type="match status" value="1"/>
</dbReference>
<evidence type="ECO:0000259" key="7">
    <source>
        <dbReference type="PROSITE" id="PS52004"/>
    </source>
</evidence>
<dbReference type="InterPro" id="IPR013968">
    <property type="entry name" value="PKS_KR"/>
</dbReference>
<dbReference type="GO" id="GO:0016491">
    <property type="term" value="F:oxidoreductase activity"/>
    <property type="evidence" value="ECO:0007669"/>
    <property type="project" value="InterPro"/>
</dbReference>
<dbReference type="InterPro" id="IPR032821">
    <property type="entry name" value="PKS_assoc"/>
</dbReference>
<dbReference type="Gene3D" id="3.30.70.3290">
    <property type="match status" value="1"/>
</dbReference>
<dbReference type="InterPro" id="IPR014030">
    <property type="entry name" value="Ketoacyl_synth_N"/>
</dbReference>
<dbReference type="Gene3D" id="3.40.366.10">
    <property type="entry name" value="Malonyl-Coenzyme A Acyl Carrier Protein, domain 2"/>
    <property type="match status" value="1"/>
</dbReference>
<dbReference type="InterPro" id="IPR036736">
    <property type="entry name" value="ACP-like_sf"/>
</dbReference>
<dbReference type="Gene3D" id="3.90.180.10">
    <property type="entry name" value="Medium-chain alcohol dehydrogenases, catalytic domain"/>
    <property type="match status" value="1"/>
</dbReference>
<keyword evidence="4" id="KW-0511">Multifunctional enzyme</keyword>
<evidence type="ECO:0000256" key="4">
    <source>
        <dbReference type="ARBA" id="ARBA00023268"/>
    </source>
</evidence>
<dbReference type="InterPro" id="IPR049900">
    <property type="entry name" value="PKS_mFAS_DH"/>
</dbReference>
<dbReference type="PROSITE" id="PS00606">
    <property type="entry name" value="KS3_1"/>
    <property type="match status" value="1"/>
</dbReference>
<dbReference type="OrthoDB" id="329835at2759"/>
<feature type="region of interest" description="C-terminal hotdog fold" evidence="5">
    <location>
        <begin position="1138"/>
        <end position="1299"/>
    </location>
</feature>
<dbReference type="Proteomes" id="UP000696280">
    <property type="component" value="Unassembled WGS sequence"/>
</dbReference>
<dbReference type="SMART" id="SM00823">
    <property type="entry name" value="PKS_PP"/>
    <property type="match status" value="1"/>
</dbReference>
<evidence type="ECO:0000259" key="6">
    <source>
        <dbReference type="PROSITE" id="PS50075"/>
    </source>
</evidence>
<dbReference type="SUPFAM" id="SSF55048">
    <property type="entry name" value="Probable ACP-binding domain of malonyl-CoA ACP transacylase"/>
    <property type="match status" value="1"/>
</dbReference>
<evidence type="ECO:0000256" key="5">
    <source>
        <dbReference type="PROSITE-ProRule" id="PRU01363"/>
    </source>
</evidence>